<keyword evidence="2" id="KW-1185">Reference proteome</keyword>
<sequence length="237" mass="26585">MTRIQNRITLIFYVGICLALSLILCPKAVFSQANKNGQYNNKQVILSISFDELPNTIQIMGKDLSYSKFSKTLKIDARGITQYQGNNVSFTFSLTLPNYDFNTGQTKTYTNESNHFFDASQDAALMLTIGTVRFGTLYRSKEKENILSKVATTNYQIRTSNTKEKDGNYYILIRINSGSFLQESSETKGSAAEAKLHIAKDPSSHIKIINPQPSLPKVESFKYQSSSEVFKAKGPLK</sequence>
<gene>
    <name evidence="1" type="ORF">FSB73_08870</name>
</gene>
<dbReference type="Proteomes" id="UP000321291">
    <property type="component" value="Chromosome"/>
</dbReference>
<organism evidence="1 2">
    <name type="scientific">Arachidicoccus ginsenosidivorans</name>
    <dbReference type="NCBI Taxonomy" id="496057"/>
    <lineage>
        <taxon>Bacteria</taxon>
        <taxon>Pseudomonadati</taxon>
        <taxon>Bacteroidota</taxon>
        <taxon>Chitinophagia</taxon>
        <taxon>Chitinophagales</taxon>
        <taxon>Chitinophagaceae</taxon>
        <taxon>Arachidicoccus</taxon>
    </lineage>
</organism>
<reference evidence="1 2" key="1">
    <citation type="journal article" date="2017" name="Int. J. Syst. Evol. Microbiol.">
        <title>Arachidicoccus ginsenosidivorans sp. nov., with ginsenoside-converting activity isolated from ginseng cultivating soil.</title>
        <authorList>
            <person name="Siddiqi M.Z."/>
            <person name="Aslam Z."/>
            <person name="Im W.T."/>
        </authorList>
    </citation>
    <scope>NUCLEOTIDE SEQUENCE [LARGE SCALE GENOMIC DNA]</scope>
    <source>
        <strain evidence="1 2">Gsoil 809</strain>
    </source>
</reference>
<protein>
    <submittedName>
        <fullName evidence="1">Uncharacterized protein</fullName>
    </submittedName>
</protein>
<dbReference type="RefSeq" id="WP_146781134.1">
    <property type="nucleotide sequence ID" value="NZ_CP042434.1"/>
</dbReference>
<dbReference type="OrthoDB" id="9826702at2"/>
<proteinExistence type="predicted"/>
<accession>A0A5B8VJL1</accession>
<dbReference type="KEGG" id="agi:FSB73_08870"/>
<evidence type="ECO:0000313" key="2">
    <source>
        <dbReference type="Proteomes" id="UP000321291"/>
    </source>
</evidence>
<evidence type="ECO:0000313" key="1">
    <source>
        <dbReference type="EMBL" id="QEC71757.1"/>
    </source>
</evidence>
<dbReference type="EMBL" id="CP042434">
    <property type="protein sequence ID" value="QEC71757.1"/>
    <property type="molecule type" value="Genomic_DNA"/>
</dbReference>
<name>A0A5B8VJL1_9BACT</name>
<dbReference type="AlphaFoldDB" id="A0A5B8VJL1"/>